<organism evidence="2 3">
    <name type="scientific">Haloplasma contractile SSD-17B</name>
    <dbReference type="NCBI Taxonomy" id="1033810"/>
    <lineage>
        <taxon>Bacteria</taxon>
        <taxon>Bacillati</taxon>
        <taxon>Mycoplasmatota</taxon>
        <taxon>Mollicutes</taxon>
        <taxon>Haloplasmatales</taxon>
        <taxon>Haloplasmataceae</taxon>
        <taxon>Haloplasma</taxon>
    </lineage>
</organism>
<sequence>MKLFNKHNQENQNRWQYHHGVDAELAFKPHISGWLSAVLFIVILLITLEISTGTMSQLIEFIHLF</sequence>
<keyword evidence="3" id="KW-1185">Reference proteome</keyword>
<dbReference type="AlphaFoldDB" id="U2FIS8"/>
<dbReference type="RefSeq" id="WP_008824471.1">
    <property type="nucleotide sequence ID" value="NZ_AFNU02000015.1"/>
</dbReference>
<evidence type="ECO:0000313" key="3">
    <source>
        <dbReference type="Proteomes" id="UP000005707"/>
    </source>
</evidence>
<comment type="caution">
    <text evidence="2">The sequence shown here is derived from an EMBL/GenBank/DDBJ whole genome shotgun (WGS) entry which is preliminary data.</text>
</comment>
<evidence type="ECO:0000313" key="2">
    <source>
        <dbReference type="EMBL" id="ERJ11154.1"/>
    </source>
</evidence>
<dbReference type="STRING" id="1033810.HLPCO_002819"/>
<name>U2FIS8_9MOLU</name>
<keyword evidence="1" id="KW-0472">Membrane</keyword>
<evidence type="ECO:0000256" key="1">
    <source>
        <dbReference type="SAM" id="Phobius"/>
    </source>
</evidence>
<reference evidence="2 3" key="2">
    <citation type="journal article" date="2013" name="PLoS ONE">
        <title>INDIGO - INtegrated Data Warehouse of MIcrobial GenOmes with Examples from the Red Sea Extremophiles.</title>
        <authorList>
            <person name="Alam I."/>
            <person name="Antunes A."/>
            <person name="Kamau A.A."/>
            <person name="Ba Alawi W."/>
            <person name="Kalkatawi M."/>
            <person name="Stingl U."/>
            <person name="Bajic V.B."/>
        </authorList>
    </citation>
    <scope>NUCLEOTIDE SEQUENCE [LARGE SCALE GENOMIC DNA]</scope>
    <source>
        <strain evidence="2 3">SSD-17B</strain>
    </source>
</reference>
<dbReference type="InParanoid" id="U2FIS8"/>
<keyword evidence="1" id="KW-0812">Transmembrane</keyword>
<reference evidence="2 3" key="1">
    <citation type="journal article" date="2011" name="J. Bacteriol.">
        <title>Genome sequence of Haloplasma contractile, an unusual contractile bacterium from a deep-sea anoxic brine lake.</title>
        <authorList>
            <person name="Antunes A."/>
            <person name="Alam I."/>
            <person name="El Dorry H."/>
            <person name="Siam R."/>
            <person name="Robertson A."/>
            <person name="Bajic V.B."/>
            <person name="Stingl U."/>
        </authorList>
    </citation>
    <scope>NUCLEOTIDE SEQUENCE [LARGE SCALE GENOMIC DNA]</scope>
    <source>
        <strain evidence="2 3">SSD-17B</strain>
    </source>
</reference>
<proteinExistence type="predicted"/>
<keyword evidence="1" id="KW-1133">Transmembrane helix</keyword>
<dbReference type="EMBL" id="AFNU02000015">
    <property type="protein sequence ID" value="ERJ11154.1"/>
    <property type="molecule type" value="Genomic_DNA"/>
</dbReference>
<gene>
    <name evidence="2" type="ORF">HLPCO_002819</name>
</gene>
<feature type="transmembrane region" description="Helical" evidence="1">
    <location>
        <begin position="31"/>
        <end position="48"/>
    </location>
</feature>
<accession>U2FIS8</accession>
<protein>
    <submittedName>
        <fullName evidence="2">Uncharacterized protein</fullName>
    </submittedName>
</protein>
<dbReference type="Proteomes" id="UP000005707">
    <property type="component" value="Unassembled WGS sequence"/>
</dbReference>